<dbReference type="InterPro" id="IPR036866">
    <property type="entry name" value="RibonucZ/Hydroxyglut_hydro"/>
</dbReference>
<dbReference type="SUPFAM" id="SSF56281">
    <property type="entry name" value="Metallo-hydrolase/oxidoreductase"/>
    <property type="match status" value="1"/>
</dbReference>
<keyword evidence="3" id="KW-1185">Reference proteome</keyword>
<dbReference type="VEuPathDB" id="FungiDB:JI435_070420"/>
<name>A0A7U2I372_PHANO</name>
<evidence type="ECO:0000313" key="3">
    <source>
        <dbReference type="Proteomes" id="UP000663193"/>
    </source>
</evidence>
<dbReference type="SMART" id="SM00849">
    <property type="entry name" value="Lactamase_B"/>
    <property type="match status" value="1"/>
</dbReference>
<dbReference type="Pfam" id="PF00753">
    <property type="entry name" value="Lactamase_B"/>
    <property type="match status" value="1"/>
</dbReference>
<dbReference type="PANTHER" id="PTHR42951:SF4">
    <property type="entry name" value="ACYL-COENZYME A THIOESTERASE MBLAC2"/>
    <property type="match status" value="1"/>
</dbReference>
<accession>A0A7U2I372</accession>
<dbReference type="CDD" id="cd06262">
    <property type="entry name" value="metallo-hydrolase-like_MBL-fold"/>
    <property type="match status" value="1"/>
</dbReference>
<reference evidence="3" key="1">
    <citation type="journal article" date="2021" name="BMC Genomics">
        <title>Chromosome-level genome assembly and manually-curated proteome of model necrotroph Parastagonospora nodorum Sn15 reveals a genome-wide trove of candidate effector homologs, and redundancy of virulence-related functions within an accessory chromosome.</title>
        <authorList>
            <person name="Bertazzoni S."/>
            <person name="Jones D.A.B."/>
            <person name="Phan H.T."/>
            <person name="Tan K.-C."/>
            <person name="Hane J.K."/>
        </authorList>
    </citation>
    <scope>NUCLEOTIDE SEQUENCE [LARGE SCALE GENOMIC DNA]</scope>
    <source>
        <strain evidence="3">SN15 / ATCC MYA-4574 / FGSC 10173)</strain>
    </source>
</reference>
<sequence>MCRDRRSSPQAIFDPKQCPFTIRQLNKTTWLVRENDQYSEHPHIYIKKYTNDSSSVLIITDTGVGTSTPRPSPHENWTLASFIQHHFNPTLSIPYLVVLSHCHYDHILGLSSLLSSPAHVTICASGQDPGFITPYENLQEHSLCADLGLHAPQYEIDIWAGNGQGVKYTHPDGGELELPILTFHTPGHTPDSLTWMDTQERVLYVGDSFYTATSPDSHPDEPALILFPNEGDLTAWWNSVKNLLDIVQTFNNQHDGDRMKISSGHVSVGEDAEEILVDVKGFMARVLRGDVEGVDEGRKRGEEFGVWREEGRFGLGAPVGVVRRGRESIPTGEWER</sequence>
<dbReference type="PANTHER" id="PTHR42951">
    <property type="entry name" value="METALLO-BETA-LACTAMASE DOMAIN-CONTAINING"/>
    <property type="match status" value="1"/>
</dbReference>
<evidence type="ECO:0000259" key="1">
    <source>
        <dbReference type="SMART" id="SM00849"/>
    </source>
</evidence>
<evidence type="ECO:0000313" key="2">
    <source>
        <dbReference type="EMBL" id="QRD00140.1"/>
    </source>
</evidence>
<dbReference type="InterPro" id="IPR001279">
    <property type="entry name" value="Metallo-B-lactamas"/>
</dbReference>
<dbReference type="Gene3D" id="3.60.15.10">
    <property type="entry name" value="Ribonuclease Z/Hydroxyacylglutathione hydrolase-like"/>
    <property type="match status" value="1"/>
</dbReference>
<organism evidence="2 3">
    <name type="scientific">Phaeosphaeria nodorum (strain SN15 / ATCC MYA-4574 / FGSC 10173)</name>
    <name type="common">Glume blotch fungus</name>
    <name type="synonym">Parastagonospora nodorum</name>
    <dbReference type="NCBI Taxonomy" id="321614"/>
    <lineage>
        <taxon>Eukaryota</taxon>
        <taxon>Fungi</taxon>
        <taxon>Dikarya</taxon>
        <taxon>Ascomycota</taxon>
        <taxon>Pezizomycotina</taxon>
        <taxon>Dothideomycetes</taxon>
        <taxon>Pleosporomycetidae</taxon>
        <taxon>Pleosporales</taxon>
        <taxon>Pleosporineae</taxon>
        <taxon>Phaeosphaeriaceae</taxon>
        <taxon>Parastagonospora</taxon>
    </lineage>
</organism>
<protein>
    <recommendedName>
        <fullName evidence="1">Metallo-beta-lactamase domain-containing protein</fullName>
    </recommendedName>
</protein>
<dbReference type="OrthoDB" id="3341310at2759"/>
<dbReference type="InterPro" id="IPR050855">
    <property type="entry name" value="NDM-1-like"/>
</dbReference>
<feature type="domain" description="Metallo-beta-lactamase" evidence="1">
    <location>
        <begin position="52"/>
        <end position="265"/>
    </location>
</feature>
<proteinExistence type="predicted"/>
<dbReference type="AlphaFoldDB" id="A0A7U2I372"/>
<gene>
    <name evidence="2" type="ORF">JI435_070420</name>
</gene>
<dbReference type="EMBL" id="CP069032">
    <property type="protein sequence ID" value="QRD00140.1"/>
    <property type="molecule type" value="Genomic_DNA"/>
</dbReference>
<dbReference type="Proteomes" id="UP000663193">
    <property type="component" value="Chromosome 10"/>
</dbReference>